<gene>
    <name evidence="3" type="ORF">A2462_08335</name>
</gene>
<protein>
    <recommendedName>
        <fullName evidence="2">Amidohydrolase-related domain-containing protein</fullName>
    </recommendedName>
</protein>
<comment type="caution">
    <text evidence="3">The sequence shown here is derived from an EMBL/GenBank/DDBJ whole genome shotgun (WGS) entry which is preliminary data.</text>
</comment>
<evidence type="ECO:0000313" key="3">
    <source>
        <dbReference type="EMBL" id="OGC35234.1"/>
    </source>
</evidence>
<name>A0A1F4TR81_UNCSA</name>
<dbReference type="InterPro" id="IPR032465">
    <property type="entry name" value="ACMSD"/>
</dbReference>
<evidence type="ECO:0000313" key="4">
    <source>
        <dbReference type="Proteomes" id="UP000177309"/>
    </source>
</evidence>
<dbReference type="GO" id="GO:0016831">
    <property type="term" value="F:carboxy-lyase activity"/>
    <property type="evidence" value="ECO:0007669"/>
    <property type="project" value="InterPro"/>
</dbReference>
<sequence length="376" mass="43461">MTDFINAHCHLLTFKFVPDSFFKSRAPIREWLLRRYLTSFAARIATVVLPGNNYDRSHQVLWLLRQNIDRVAEAFVAEMRESGIILATPLMMDFEFAYSKQKSDIDYENQVEKISQACLKYPGELMPFIMFDPRRPGAIALTVNALENLGFLGVKLYPSLGYHPDPDNPYNSKEVNKALNDLYDYCEAENIPITVHCSKGGAYNKAILQSEELCHPANWEPVLKKHPELRLNLAHFGSDEALLDHENALSWANQILKLMKNFANVYADTSYHTKALEKKTKEQYFKVLAELMEDETVAERIIFGTDWLMTRHTWTEGDFCRACDKLSESSRQQIAFNNPLRFLFAEGKLPERIKKFYQANQIKPENLPMWLSVFLA</sequence>
<proteinExistence type="predicted"/>
<dbReference type="InterPro" id="IPR006680">
    <property type="entry name" value="Amidohydro-rel"/>
</dbReference>
<feature type="domain" description="Amidohydrolase-related" evidence="2">
    <location>
        <begin position="111"/>
        <end position="343"/>
    </location>
</feature>
<dbReference type="Pfam" id="PF04909">
    <property type="entry name" value="Amidohydro_2"/>
    <property type="match status" value="1"/>
</dbReference>
<dbReference type="InterPro" id="IPR032466">
    <property type="entry name" value="Metal_Hydrolase"/>
</dbReference>
<dbReference type="PANTHER" id="PTHR21240">
    <property type="entry name" value="2-AMINO-3-CARBOXYLMUCONATE-6-SEMIALDEHYDE DECARBOXYLASE"/>
    <property type="match status" value="1"/>
</dbReference>
<reference evidence="3 4" key="1">
    <citation type="journal article" date="2016" name="Nat. Commun.">
        <title>Thousands of microbial genomes shed light on interconnected biogeochemical processes in an aquifer system.</title>
        <authorList>
            <person name="Anantharaman K."/>
            <person name="Brown C.T."/>
            <person name="Hug L.A."/>
            <person name="Sharon I."/>
            <person name="Castelle C.J."/>
            <person name="Probst A.J."/>
            <person name="Thomas B.C."/>
            <person name="Singh A."/>
            <person name="Wilkins M.J."/>
            <person name="Karaoz U."/>
            <person name="Brodie E.L."/>
            <person name="Williams K.H."/>
            <person name="Hubbard S.S."/>
            <person name="Banfield J.F."/>
        </authorList>
    </citation>
    <scope>NUCLEOTIDE SEQUENCE [LARGE SCALE GENOMIC DNA]</scope>
</reference>
<evidence type="ECO:0000259" key="2">
    <source>
        <dbReference type="Pfam" id="PF04909"/>
    </source>
</evidence>
<dbReference type="EMBL" id="MEUI01000005">
    <property type="protein sequence ID" value="OGC35234.1"/>
    <property type="molecule type" value="Genomic_DNA"/>
</dbReference>
<organism evidence="3 4">
    <name type="scientific">candidate division WOR-1 bacterium RIFOXYC2_FULL_41_25</name>
    <dbReference type="NCBI Taxonomy" id="1802586"/>
    <lineage>
        <taxon>Bacteria</taxon>
        <taxon>Bacillati</taxon>
        <taxon>Saganbacteria</taxon>
    </lineage>
</organism>
<dbReference type="GO" id="GO:0016787">
    <property type="term" value="F:hydrolase activity"/>
    <property type="evidence" value="ECO:0007669"/>
    <property type="project" value="InterPro"/>
</dbReference>
<dbReference type="AlphaFoldDB" id="A0A1F4TR81"/>
<dbReference type="Gene3D" id="3.20.20.140">
    <property type="entry name" value="Metal-dependent hydrolases"/>
    <property type="match status" value="1"/>
</dbReference>
<accession>A0A1F4TR81</accession>
<evidence type="ECO:0000256" key="1">
    <source>
        <dbReference type="ARBA" id="ARBA00023239"/>
    </source>
</evidence>
<dbReference type="Proteomes" id="UP000177309">
    <property type="component" value="Unassembled WGS sequence"/>
</dbReference>
<keyword evidence="1" id="KW-0456">Lyase</keyword>
<dbReference type="SUPFAM" id="SSF51556">
    <property type="entry name" value="Metallo-dependent hydrolases"/>
    <property type="match status" value="1"/>
</dbReference>